<organism evidence="2 3">
    <name type="scientific">Hyphodiscus hymeniophilus</name>
    <dbReference type="NCBI Taxonomy" id="353542"/>
    <lineage>
        <taxon>Eukaryota</taxon>
        <taxon>Fungi</taxon>
        <taxon>Dikarya</taxon>
        <taxon>Ascomycota</taxon>
        <taxon>Pezizomycotina</taxon>
        <taxon>Leotiomycetes</taxon>
        <taxon>Helotiales</taxon>
        <taxon>Hyphodiscaceae</taxon>
        <taxon>Hyphodiscus</taxon>
    </lineage>
</organism>
<keyword evidence="3" id="KW-1185">Reference proteome</keyword>
<protein>
    <submittedName>
        <fullName evidence="2">Uncharacterized protein</fullName>
    </submittedName>
</protein>
<dbReference type="InterPro" id="IPR046670">
    <property type="entry name" value="DUF6540"/>
</dbReference>
<accession>A0A9P6SJP3</accession>
<evidence type="ECO:0000313" key="3">
    <source>
        <dbReference type="Proteomes" id="UP000785200"/>
    </source>
</evidence>
<evidence type="ECO:0000313" key="2">
    <source>
        <dbReference type="EMBL" id="KAG0645127.1"/>
    </source>
</evidence>
<feature type="compositionally biased region" description="Basic residues" evidence="1">
    <location>
        <begin position="11"/>
        <end position="21"/>
    </location>
</feature>
<dbReference type="EMBL" id="VNKQ01000020">
    <property type="protein sequence ID" value="KAG0645127.1"/>
    <property type="molecule type" value="Genomic_DNA"/>
</dbReference>
<comment type="caution">
    <text evidence="2">The sequence shown here is derived from an EMBL/GenBank/DDBJ whole genome shotgun (WGS) entry which is preliminary data.</text>
</comment>
<dbReference type="Proteomes" id="UP000785200">
    <property type="component" value="Unassembled WGS sequence"/>
</dbReference>
<gene>
    <name evidence="2" type="ORF">D0Z07_9188</name>
</gene>
<dbReference type="OrthoDB" id="37659at2759"/>
<proteinExistence type="predicted"/>
<evidence type="ECO:0000256" key="1">
    <source>
        <dbReference type="SAM" id="MobiDB-lite"/>
    </source>
</evidence>
<sequence>MSKTSTSAGKANRHSGKHHHSRHDEQEAELFRQTLSIIVYRGDPVDAQSTRHVAWYIQYADGSNVLSHVTGGYGFFAHDERWNTNPSESRHYERTIPVITIASRESRDLTVRNTLFNVPVNNEERAWNCQTWIGDGFAALRNILPDAVATAAADQMTDVLLEAPDED</sequence>
<dbReference type="AlphaFoldDB" id="A0A9P6SJP3"/>
<reference evidence="2" key="1">
    <citation type="submission" date="2019-07" db="EMBL/GenBank/DDBJ databases">
        <title>Hyphodiscus hymeniophilus genome sequencing and assembly.</title>
        <authorList>
            <person name="Kramer G."/>
            <person name="Nodwell J."/>
        </authorList>
    </citation>
    <scope>NUCLEOTIDE SEQUENCE</scope>
    <source>
        <strain evidence="2">ATCC 34498</strain>
    </source>
</reference>
<dbReference type="Pfam" id="PF20174">
    <property type="entry name" value="DUF6540"/>
    <property type="match status" value="1"/>
</dbReference>
<name>A0A9P6SJP3_9HELO</name>
<feature type="region of interest" description="Disordered" evidence="1">
    <location>
        <begin position="1"/>
        <end position="26"/>
    </location>
</feature>